<feature type="transmembrane region" description="Helical" evidence="2">
    <location>
        <begin position="106"/>
        <end position="130"/>
    </location>
</feature>
<comment type="caution">
    <text evidence="3">The sequence shown here is derived from an EMBL/GenBank/DDBJ whole genome shotgun (WGS) entry which is preliminary data.</text>
</comment>
<evidence type="ECO:0000256" key="1">
    <source>
        <dbReference type="SAM" id="MobiDB-lite"/>
    </source>
</evidence>
<dbReference type="InterPro" id="IPR054839">
    <property type="entry name" value="puhB_PGC"/>
</dbReference>
<dbReference type="AlphaFoldDB" id="A0AAF1JVA6"/>
<reference evidence="3" key="2">
    <citation type="journal article" date="2021" name="Syst. Appl. Microbiol.">
        <title>Roseomonas hellenica sp. nov., isolated from roots of wild-growing Alkanna tinctoria.</title>
        <authorList>
            <person name="Rat A."/>
            <person name="Naranjo H.D."/>
            <person name="Lebbe L."/>
            <person name="Cnockaert M."/>
            <person name="Krigas N."/>
            <person name="Grigoriadou K."/>
            <person name="Maloupa E."/>
            <person name="Willems A."/>
        </authorList>
    </citation>
    <scope>NUCLEOTIDE SEQUENCE</scope>
    <source>
        <strain evidence="3">LMG 28251</strain>
    </source>
</reference>
<accession>A0AAF1JVA6</accession>
<organism evidence="3 4">
    <name type="scientific">Plastoroseomonas arctica</name>
    <dbReference type="NCBI Taxonomy" id="1509237"/>
    <lineage>
        <taxon>Bacteria</taxon>
        <taxon>Pseudomonadati</taxon>
        <taxon>Pseudomonadota</taxon>
        <taxon>Alphaproteobacteria</taxon>
        <taxon>Acetobacterales</taxon>
        <taxon>Acetobacteraceae</taxon>
        <taxon>Plastoroseomonas</taxon>
    </lineage>
</organism>
<dbReference type="NCBIfam" id="NF040894">
    <property type="entry name" value="puhB_PGC"/>
    <property type="match status" value="1"/>
</dbReference>
<keyword evidence="2" id="KW-0472">Membrane</keyword>
<sequence>MREHEYEPTPGLPEKLPRGETLLWQGAPEKAGLARNAFHLRGLAIYFGSIILIRIGFDLSEGQELVVTLAGALQLLATALATILVLAVIGRFAAKSSVYTITDRRLVLRIGMALPMTINIPFASIATMALRNNSDGTGDIVLSLLPGHRVAWLALWPHCRTLKLSRPQPVLRALQNAPVAAQVLARALAASADQPVPGILTTGRPTAPDTTSPAVA</sequence>
<keyword evidence="4" id="KW-1185">Reference proteome</keyword>
<evidence type="ECO:0000313" key="3">
    <source>
        <dbReference type="EMBL" id="MBR0654481.1"/>
    </source>
</evidence>
<gene>
    <name evidence="3" type="ORF">GXW79_05240</name>
</gene>
<keyword evidence="2" id="KW-1133">Transmembrane helix</keyword>
<proteinExistence type="predicted"/>
<name>A0AAF1JVA6_9PROT</name>
<reference evidence="3" key="1">
    <citation type="submission" date="2020-01" db="EMBL/GenBank/DDBJ databases">
        <authorList>
            <person name="Rat A."/>
        </authorList>
    </citation>
    <scope>NUCLEOTIDE SEQUENCE</scope>
    <source>
        <strain evidence="3">LMG 28251</strain>
    </source>
</reference>
<feature type="transmembrane region" description="Helical" evidence="2">
    <location>
        <begin position="38"/>
        <end position="57"/>
    </location>
</feature>
<protein>
    <submittedName>
        <fullName evidence="3">PH domain-containing protein</fullName>
    </submittedName>
</protein>
<keyword evidence="2" id="KW-0812">Transmembrane</keyword>
<dbReference type="Proteomes" id="UP001196068">
    <property type="component" value="Unassembled WGS sequence"/>
</dbReference>
<evidence type="ECO:0000256" key="2">
    <source>
        <dbReference type="SAM" id="Phobius"/>
    </source>
</evidence>
<evidence type="ECO:0000313" key="4">
    <source>
        <dbReference type="Proteomes" id="UP001196068"/>
    </source>
</evidence>
<feature type="transmembrane region" description="Helical" evidence="2">
    <location>
        <begin position="69"/>
        <end position="94"/>
    </location>
</feature>
<feature type="region of interest" description="Disordered" evidence="1">
    <location>
        <begin position="196"/>
        <end position="216"/>
    </location>
</feature>
<dbReference type="RefSeq" id="WP_211873298.1">
    <property type="nucleotide sequence ID" value="NZ_JAAEDH010000004.1"/>
</dbReference>
<dbReference type="EMBL" id="JAAEDH010000004">
    <property type="protein sequence ID" value="MBR0654481.1"/>
    <property type="molecule type" value="Genomic_DNA"/>
</dbReference>